<keyword evidence="3" id="KW-1185">Reference proteome</keyword>
<organism evidence="2 3">
    <name type="scientific">Microctonus aethiopoides</name>
    <dbReference type="NCBI Taxonomy" id="144406"/>
    <lineage>
        <taxon>Eukaryota</taxon>
        <taxon>Metazoa</taxon>
        <taxon>Ecdysozoa</taxon>
        <taxon>Arthropoda</taxon>
        <taxon>Hexapoda</taxon>
        <taxon>Insecta</taxon>
        <taxon>Pterygota</taxon>
        <taxon>Neoptera</taxon>
        <taxon>Endopterygota</taxon>
        <taxon>Hymenoptera</taxon>
        <taxon>Apocrita</taxon>
        <taxon>Ichneumonoidea</taxon>
        <taxon>Braconidae</taxon>
        <taxon>Euphorinae</taxon>
        <taxon>Microctonus</taxon>
    </lineage>
</organism>
<evidence type="ECO:0000256" key="1">
    <source>
        <dbReference type="SAM" id="MobiDB-lite"/>
    </source>
</evidence>
<reference evidence="2" key="2">
    <citation type="submission" date="2023-03" db="EMBL/GenBank/DDBJ databases">
        <authorList>
            <person name="Inwood S.N."/>
            <person name="Skelly J.G."/>
            <person name="Guhlin J."/>
            <person name="Harrop T.W.R."/>
            <person name="Goldson S.G."/>
            <person name="Dearden P.K."/>
        </authorList>
    </citation>
    <scope>NUCLEOTIDE SEQUENCE</scope>
    <source>
        <strain evidence="2">Irish</strain>
        <tissue evidence="2">Whole body</tissue>
    </source>
</reference>
<gene>
    <name evidence="2" type="ORF">PV328_003986</name>
</gene>
<dbReference type="Proteomes" id="UP001168990">
    <property type="component" value="Unassembled WGS sequence"/>
</dbReference>
<accession>A0AA39F9K7</accession>
<name>A0AA39F9K7_9HYME</name>
<dbReference type="EMBL" id="JAQQBS010001422">
    <property type="protein sequence ID" value="KAK0165479.1"/>
    <property type="molecule type" value="Genomic_DNA"/>
</dbReference>
<proteinExistence type="predicted"/>
<reference evidence="2" key="1">
    <citation type="journal article" date="2023" name="bioRxiv">
        <title>Scaffold-level genome assemblies of two parasitoid biocontrol wasps reveal the parthenogenesis mechanism and an associated novel virus.</title>
        <authorList>
            <person name="Inwood S."/>
            <person name="Skelly J."/>
            <person name="Guhlin J."/>
            <person name="Harrop T."/>
            <person name="Goldson S."/>
            <person name="Dearden P."/>
        </authorList>
    </citation>
    <scope>NUCLEOTIDE SEQUENCE</scope>
    <source>
        <strain evidence="2">Irish</strain>
        <tissue evidence="2">Whole body</tissue>
    </source>
</reference>
<comment type="caution">
    <text evidence="2">The sequence shown here is derived from an EMBL/GenBank/DDBJ whole genome shotgun (WGS) entry which is preliminary data.</text>
</comment>
<evidence type="ECO:0000313" key="2">
    <source>
        <dbReference type="EMBL" id="KAK0165479.1"/>
    </source>
</evidence>
<evidence type="ECO:0000313" key="3">
    <source>
        <dbReference type="Proteomes" id="UP001168990"/>
    </source>
</evidence>
<feature type="region of interest" description="Disordered" evidence="1">
    <location>
        <begin position="1"/>
        <end position="23"/>
    </location>
</feature>
<sequence>MKNRSHHHDHQNQGMPLDEVQGLLPPSTRSGLLLEMILKQDIIHVPRFDGVLKHSEKNEKYVDSKFSNRGPLNVTIVQVSGGNGSGGGNEYLGAEPTLELKPTPSPLSETSATLASDNNDTFTGNNYWAEFGAQNKM</sequence>
<protein>
    <submittedName>
        <fullName evidence="2">Uncharacterized protein</fullName>
    </submittedName>
</protein>
<dbReference type="AlphaFoldDB" id="A0AA39F9K7"/>